<feature type="transmembrane region" description="Helical" evidence="1">
    <location>
        <begin position="158"/>
        <end position="179"/>
    </location>
</feature>
<proteinExistence type="predicted"/>
<organism evidence="2 3">
    <name type="scientific">Salinigranum rubrum</name>
    <dbReference type="NCBI Taxonomy" id="755307"/>
    <lineage>
        <taxon>Archaea</taxon>
        <taxon>Methanobacteriati</taxon>
        <taxon>Methanobacteriota</taxon>
        <taxon>Stenosarchaea group</taxon>
        <taxon>Halobacteria</taxon>
        <taxon>Halobacteriales</taxon>
        <taxon>Haloferacaceae</taxon>
        <taxon>Salinigranum</taxon>
    </lineage>
</organism>
<feature type="transmembrane region" description="Helical" evidence="1">
    <location>
        <begin position="58"/>
        <end position="76"/>
    </location>
</feature>
<feature type="transmembrane region" description="Helical" evidence="1">
    <location>
        <begin position="82"/>
        <end position="103"/>
    </location>
</feature>
<dbReference type="AlphaFoldDB" id="A0A2I8VH79"/>
<protein>
    <submittedName>
        <fullName evidence="2">Uncharacterized protein</fullName>
    </submittedName>
</protein>
<accession>A0A2I8VH79</accession>
<keyword evidence="1" id="KW-1133">Transmembrane helix</keyword>
<name>A0A2I8VH79_9EURY</name>
<sequence length="267" mass="29310">MGMNILQVGFILDYVPAWLGPTLLLIGVGTVVIGFIWMSVKSTERDDTRTPSTLEYKTAFLITGAGILMLGLHTYLNHTFIFVTGALMAGRWIEGIAATKFVAKISAFFSDSSGNNNAVKSYIKKRAYRLAGVLLFLILAVWTAIYAIILGFGEGQPALQLALVWTIIVGALSLFGLMWKLREIYLIPLARLKGLEPQPLRVWVLFVMMNAMVLAIVGAQLYNFRILGVESTIQGVQLGFSALDIIVPVIGNIVYAIAFVVGIKKMY</sequence>
<evidence type="ECO:0000256" key="1">
    <source>
        <dbReference type="SAM" id="Phobius"/>
    </source>
</evidence>
<dbReference type="EMBL" id="CP026309">
    <property type="protein sequence ID" value="AUV81270.1"/>
    <property type="molecule type" value="Genomic_DNA"/>
</dbReference>
<keyword evidence="3" id="KW-1185">Reference proteome</keyword>
<evidence type="ECO:0000313" key="2">
    <source>
        <dbReference type="EMBL" id="AUV81270.1"/>
    </source>
</evidence>
<feature type="transmembrane region" description="Helical" evidence="1">
    <location>
        <begin position="242"/>
        <end position="263"/>
    </location>
</feature>
<feature type="transmembrane region" description="Helical" evidence="1">
    <location>
        <begin position="15"/>
        <end position="37"/>
    </location>
</feature>
<evidence type="ECO:0000313" key="3">
    <source>
        <dbReference type="Proteomes" id="UP000236584"/>
    </source>
</evidence>
<feature type="transmembrane region" description="Helical" evidence="1">
    <location>
        <begin position="200"/>
        <end position="222"/>
    </location>
</feature>
<reference evidence="2 3" key="1">
    <citation type="submission" date="2018-01" db="EMBL/GenBank/DDBJ databases">
        <title>Complete genome sequence of Salinigranum rubrum GX10T, an extremely halophilic archaeon isolated from a marine solar saltern.</title>
        <authorList>
            <person name="Han S."/>
        </authorList>
    </citation>
    <scope>NUCLEOTIDE SEQUENCE [LARGE SCALE GENOMIC DNA]</scope>
    <source>
        <strain evidence="2 3">GX10</strain>
    </source>
</reference>
<keyword evidence="1" id="KW-0472">Membrane</keyword>
<feature type="transmembrane region" description="Helical" evidence="1">
    <location>
        <begin position="130"/>
        <end position="152"/>
    </location>
</feature>
<gene>
    <name evidence="2" type="ORF">C2R22_05995</name>
</gene>
<dbReference type="KEGG" id="srub:C2R22_05995"/>
<keyword evidence="1" id="KW-0812">Transmembrane</keyword>
<dbReference type="Proteomes" id="UP000236584">
    <property type="component" value="Chromosome"/>
</dbReference>